<name>A0A2G3E5T2_9FIRM</name>
<dbReference type="AlphaFoldDB" id="A0A2G3E5T2"/>
<organism evidence="1 2">
    <name type="scientific">Agathobacter ruminis</name>
    <dbReference type="NCBI Taxonomy" id="1712665"/>
    <lineage>
        <taxon>Bacteria</taxon>
        <taxon>Bacillati</taxon>
        <taxon>Bacillota</taxon>
        <taxon>Clostridia</taxon>
        <taxon>Lachnospirales</taxon>
        <taxon>Lachnospiraceae</taxon>
        <taxon>Agathobacter</taxon>
    </lineage>
</organism>
<keyword evidence="2" id="KW-1185">Reference proteome</keyword>
<gene>
    <name evidence="1" type="ORF">CSX02_01420</name>
</gene>
<reference evidence="1 2" key="2">
    <citation type="submission" date="2017-10" db="EMBL/GenBank/DDBJ databases">
        <authorList>
            <person name="Banno H."/>
            <person name="Chua N.-H."/>
        </authorList>
    </citation>
    <scope>NUCLEOTIDE SEQUENCE [LARGE SCALE GENOMIC DNA]</scope>
    <source>
        <strain evidence="1 2">JK623</strain>
    </source>
</reference>
<dbReference type="RefSeq" id="WP_099385360.1">
    <property type="nucleotide sequence ID" value="NZ_JANSWH010000068.1"/>
</dbReference>
<dbReference type="EMBL" id="PDYG01000004">
    <property type="protein sequence ID" value="PHU38636.1"/>
    <property type="molecule type" value="Genomic_DNA"/>
</dbReference>
<dbReference type="Proteomes" id="UP000224563">
    <property type="component" value="Unassembled WGS sequence"/>
</dbReference>
<protein>
    <submittedName>
        <fullName evidence="1">Uncharacterized protein</fullName>
    </submittedName>
</protein>
<reference evidence="1 2" key="1">
    <citation type="submission" date="2017-10" db="EMBL/GenBank/DDBJ databases">
        <title>Resolving the taxonomy of Roseburia spp., Eubacterium rectale and Agathobacter spp. through phylogenomic analysis.</title>
        <authorList>
            <person name="Sheridan P.O."/>
            <person name="Walker A.W."/>
            <person name="Duncan S.H."/>
            <person name="Scott K.P."/>
            <person name="Toole P.W.O."/>
            <person name="Luis P."/>
            <person name="Flint H.J."/>
        </authorList>
    </citation>
    <scope>NUCLEOTIDE SEQUENCE [LARGE SCALE GENOMIC DNA]</scope>
    <source>
        <strain evidence="1 2">JK623</strain>
    </source>
</reference>
<accession>A0A2G3E5T2</accession>
<proteinExistence type="predicted"/>
<evidence type="ECO:0000313" key="2">
    <source>
        <dbReference type="Proteomes" id="UP000224563"/>
    </source>
</evidence>
<evidence type="ECO:0000313" key="1">
    <source>
        <dbReference type="EMBL" id="PHU38636.1"/>
    </source>
</evidence>
<sequence length="213" mass="24192">MQITRDNYASTQKMINQMLGGTSSSPDPYGTDYGNYSLRYTPTNRPFTKPNWSNIATKQSFPAMSEKEFDSAIRELARKEFSSDKKDHKAIQGLMRKYQSVVAPDRKAIYEDSMNKTGGKMNAACMFWNSKGDKSFAYHPITGRWSVFPTEEEQDRTRQFYSIYNDELKRLNDEYGENARGKISMKQIAQGSGELTGSNSLQNGIGNSIDYSL</sequence>
<comment type="caution">
    <text evidence="1">The sequence shown here is derived from an EMBL/GenBank/DDBJ whole genome shotgun (WGS) entry which is preliminary data.</text>
</comment>